<proteinExistence type="predicted"/>
<protein>
    <recommendedName>
        <fullName evidence="3">Orotidine 5'-phosphate decarboxylase</fullName>
    </recommendedName>
</protein>
<evidence type="ECO:0008006" key="3">
    <source>
        <dbReference type="Google" id="ProtNLM"/>
    </source>
</evidence>
<keyword evidence="2" id="KW-1185">Reference proteome</keyword>
<reference evidence="1 2" key="1">
    <citation type="submission" date="2016-11" db="EMBL/GenBank/DDBJ databases">
        <authorList>
            <person name="Jaros S."/>
            <person name="Januszkiewicz K."/>
            <person name="Wedrychowicz H."/>
        </authorList>
    </citation>
    <scope>NUCLEOTIDE SEQUENCE [LARGE SCALE GENOMIC DNA]</scope>
    <source>
        <strain evidence="1 2">DSM 100565</strain>
    </source>
</reference>
<dbReference type="RefSeq" id="WP_073330411.1">
    <property type="nucleotide sequence ID" value="NZ_FQYO01000004.1"/>
</dbReference>
<dbReference type="AlphaFoldDB" id="A0A1M6FG92"/>
<gene>
    <name evidence="1" type="ORF">SAMN05444417_2299</name>
</gene>
<accession>A0A1M6FG92</accession>
<evidence type="ECO:0000313" key="1">
    <source>
        <dbReference type="EMBL" id="SHI96676.1"/>
    </source>
</evidence>
<evidence type="ECO:0000313" key="2">
    <source>
        <dbReference type="Proteomes" id="UP000184292"/>
    </source>
</evidence>
<dbReference type="STRING" id="1447782.SAMN05444417_2299"/>
<name>A0A1M6FG92_9RHOB</name>
<dbReference type="Proteomes" id="UP000184292">
    <property type="component" value="Unassembled WGS sequence"/>
</dbReference>
<organism evidence="1 2">
    <name type="scientific">Wenxinia saemankumensis</name>
    <dbReference type="NCBI Taxonomy" id="1447782"/>
    <lineage>
        <taxon>Bacteria</taxon>
        <taxon>Pseudomonadati</taxon>
        <taxon>Pseudomonadota</taxon>
        <taxon>Alphaproteobacteria</taxon>
        <taxon>Rhodobacterales</taxon>
        <taxon>Roseobacteraceae</taxon>
        <taxon>Wenxinia</taxon>
    </lineage>
</organism>
<sequence length="70" mass="7876">MNDVRFGRINYNAARQTFEARVDVMRGGRTFRYPCEVAGPLNMDEGIVRNALAAQAQAMSDTPRSLHSHH</sequence>
<dbReference type="OrthoDB" id="7863406at2"/>
<dbReference type="EMBL" id="FQYO01000004">
    <property type="protein sequence ID" value="SHI96676.1"/>
    <property type="molecule type" value="Genomic_DNA"/>
</dbReference>